<dbReference type="PANTHER" id="PTHR37314:SF4">
    <property type="entry name" value="UPF0700 TRANSMEMBRANE PROTEIN YOAK"/>
    <property type="match status" value="1"/>
</dbReference>
<accession>A0A0S2KFD0</accession>
<feature type="transmembrane region" description="Helical" evidence="1">
    <location>
        <begin position="21"/>
        <end position="49"/>
    </location>
</feature>
<feature type="transmembrane region" description="Helical" evidence="1">
    <location>
        <begin position="206"/>
        <end position="225"/>
    </location>
</feature>
<dbReference type="Proteomes" id="UP000065641">
    <property type="component" value="Chromosome"/>
</dbReference>
<sequence>MPFTQVEHVQDEFMRQSRSRVFFGAALLATIAGYVNVVMLSFFAVPVSHMSGAVSHLGINLAAVELADVMLAAAIVAGFFLGALLSGLVLRDTQFKMKRRYGFLLILESGLLTLTMFLALRGANATVPLAAMACGLQNAMASSYRGLTLRTTHVTGIVTDLGALLGNRIRGRQISSWKFGLLFSVLVAFFLGGLAGAMVLVFLQMWALSLVALLCLILGLLVLMVSS</sequence>
<protein>
    <submittedName>
        <fullName evidence="2">Permease</fullName>
    </submittedName>
</protein>
<evidence type="ECO:0000313" key="2">
    <source>
        <dbReference type="EMBL" id="ALO46671.1"/>
    </source>
</evidence>
<feature type="transmembrane region" description="Helical" evidence="1">
    <location>
        <begin position="179"/>
        <end position="200"/>
    </location>
</feature>
<dbReference type="PANTHER" id="PTHR37314">
    <property type="entry name" value="SLR0142 PROTEIN"/>
    <property type="match status" value="1"/>
</dbReference>
<name>A0A0S2KFD0_9GAMM</name>
<keyword evidence="3" id="KW-1185">Reference proteome</keyword>
<feature type="transmembrane region" description="Helical" evidence="1">
    <location>
        <begin position="102"/>
        <end position="120"/>
    </location>
</feature>
<dbReference type="STRING" id="1249552.PS2015_2031"/>
<dbReference type="PATRIC" id="fig|1249552.3.peg.2037"/>
<keyword evidence="1" id="KW-1133">Transmembrane helix</keyword>
<organism evidence="2 3">
    <name type="scientific">Pseudohongiella spirulinae</name>
    <dbReference type="NCBI Taxonomy" id="1249552"/>
    <lineage>
        <taxon>Bacteria</taxon>
        <taxon>Pseudomonadati</taxon>
        <taxon>Pseudomonadota</taxon>
        <taxon>Gammaproteobacteria</taxon>
        <taxon>Pseudomonadales</taxon>
        <taxon>Pseudohongiellaceae</taxon>
        <taxon>Pseudohongiella</taxon>
    </lineage>
</organism>
<evidence type="ECO:0000256" key="1">
    <source>
        <dbReference type="SAM" id="Phobius"/>
    </source>
</evidence>
<gene>
    <name evidence="2" type="ORF">PS2015_2031</name>
</gene>
<keyword evidence="1" id="KW-0472">Membrane</keyword>
<proteinExistence type="predicted"/>
<dbReference type="OrthoDB" id="270162at2"/>
<keyword evidence="1" id="KW-0812">Transmembrane</keyword>
<feature type="transmembrane region" description="Helical" evidence="1">
    <location>
        <begin position="147"/>
        <end position="167"/>
    </location>
</feature>
<dbReference type="InterPro" id="IPR010699">
    <property type="entry name" value="DUF1275"/>
</dbReference>
<dbReference type="AlphaFoldDB" id="A0A0S2KFD0"/>
<dbReference type="KEGG" id="pspi:PS2015_2031"/>
<dbReference type="EMBL" id="CP013189">
    <property type="protein sequence ID" value="ALO46671.1"/>
    <property type="molecule type" value="Genomic_DNA"/>
</dbReference>
<dbReference type="Pfam" id="PF06912">
    <property type="entry name" value="DUF1275"/>
    <property type="match status" value="1"/>
</dbReference>
<reference evidence="2 3" key="1">
    <citation type="submission" date="2015-11" db="EMBL/GenBank/DDBJ databases">
        <authorList>
            <person name="Zhang Y."/>
            <person name="Guo Z."/>
        </authorList>
    </citation>
    <scope>NUCLEOTIDE SEQUENCE [LARGE SCALE GENOMIC DNA]</scope>
    <source>
        <strain evidence="2 3">KCTC 32221</strain>
    </source>
</reference>
<feature type="transmembrane region" description="Helical" evidence="1">
    <location>
        <begin position="69"/>
        <end position="90"/>
    </location>
</feature>
<evidence type="ECO:0000313" key="3">
    <source>
        <dbReference type="Proteomes" id="UP000065641"/>
    </source>
</evidence>